<organism evidence="1 2">
    <name type="scientific">Fusarium decemcellulare</name>
    <dbReference type="NCBI Taxonomy" id="57161"/>
    <lineage>
        <taxon>Eukaryota</taxon>
        <taxon>Fungi</taxon>
        <taxon>Dikarya</taxon>
        <taxon>Ascomycota</taxon>
        <taxon>Pezizomycotina</taxon>
        <taxon>Sordariomycetes</taxon>
        <taxon>Hypocreomycetidae</taxon>
        <taxon>Hypocreales</taxon>
        <taxon>Nectriaceae</taxon>
        <taxon>Fusarium</taxon>
        <taxon>Fusarium decemcellulare species complex</taxon>
    </lineage>
</organism>
<reference evidence="1" key="1">
    <citation type="submission" date="2022-08" db="EMBL/GenBank/DDBJ databases">
        <title>Genome Sequence of Fusarium decemcellulare.</title>
        <authorList>
            <person name="Buettner E."/>
        </authorList>
    </citation>
    <scope>NUCLEOTIDE SEQUENCE</scope>
    <source>
        <strain evidence="1">Babe19</strain>
    </source>
</reference>
<evidence type="ECO:0000313" key="2">
    <source>
        <dbReference type="Proteomes" id="UP001148629"/>
    </source>
</evidence>
<comment type="caution">
    <text evidence="1">The sequence shown here is derived from an EMBL/GenBank/DDBJ whole genome shotgun (WGS) entry which is preliminary data.</text>
</comment>
<dbReference type="Proteomes" id="UP001148629">
    <property type="component" value="Unassembled WGS sequence"/>
</dbReference>
<keyword evidence="2" id="KW-1185">Reference proteome</keyword>
<evidence type="ECO:0000313" key="1">
    <source>
        <dbReference type="EMBL" id="KAJ3529499.1"/>
    </source>
</evidence>
<proteinExistence type="predicted"/>
<protein>
    <submittedName>
        <fullName evidence="1">Uncharacterized protein</fullName>
    </submittedName>
</protein>
<accession>A0ACC1S0H5</accession>
<dbReference type="EMBL" id="JANRMS010001281">
    <property type="protein sequence ID" value="KAJ3529499.1"/>
    <property type="molecule type" value="Genomic_DNA"/>
</dbReference>
<name>A0ACC1S0H5_9HYPO</name>
<sequence length="238" mass="26368">MFSSRAHNHEQLNFKSVAIVISGDPTISQADVARAKERAQASCHISTSSRQVQDEQVGRLLQEIQIGYLSSSSSCSSGQRNLAPVTFSAKYIHASFYFVDLSHTPVNEAPGWTAGRRSIKSRNDFILCLDNSALHGIRRHHAALQIHETGSILVKKISDSGVVKVDGQALDSRPFRLFNKHTSFISLGRLKYEVAYTRHSATEEHAAALSQHIRKSYRISSQLDISMTPTPAPGTWLR</sequence>
<gene>
    <name evidence="1" type="ORF">NM208_g9726</name>
</gene>